<proteinExistence type="predicted"/>
<dbReference type="EMBL" id="LAZR01000702">
    <property type="protein sequence ID" value="KKN60235.1"/>
    <property type="molecule type" value="Genomic_DNA"/>
</dbReference>
<comment type="caution">
    <text evidence="1">The sequence shown here is derived from an EMBL/GenBank/DDBJ whole genome shotgun (WGS) entry which is preliminary data.</text>
</comment>
<dbReference type="SUPFAM" id="SSF56091">
    <property type="entry name" value="DNA ligase/mRNA capping enzyme, catalytic domain"/>
    <property type="match status" value="1"/>
</dbReference>
<organism evidence="1">
    <name type="scientific">marine sediment metagenome</name>
    <dbReference type="NCBI Taxonomy" id="412755"/>
    <lineage>
        <taxon>unclassified sequences</taxon>
        <taxon>metagenomes</taxon>
        <taxon>ecological metagenomes</taxon>
    </lineage>
</organism>
<dbReference type="Gene3D" id="3.30.470.30">
    <property type="entry name" value="DNA ligase/mRNA capping enzyme"/>
    <property type="match status" value="1"/>
</dbReference>
<dbReference type="AlphaFoldDB" id="A0A0F9RUU8"/>
<name>A0A0F9RUU8_9ZZZZ</name>
<reference evidence="1" key="1">
    <citation type="journal article" date="2015" name="Nature">
        <title>Complex archaea that bridge the gap between prokaryotes and eukaryotes.</title>
        <authorList>
            <person name="Spang A."/>
            <person name="Saw J.H."/>
            <person name="Jorgensen S.L."/>
            <person name="Zaremba-Niedzwiedzka K."/>
            <person name="Martijn J."/>
            <person name="Lind A.E."/>
            <person name="van Eijk R."/>
            <person name="Schleper C."/>
            <person name="Guy L."/>
            <person name="Ettema T.J."/>
        </authorList>
    </citation>
    <scope>NUCLEOTIDE SEQUENCE</scope>
</reference>
<evidence type="ECO:0000313" key="1">
    <source>
        <dbReference type="EMBL" id="KKN60235.1"/>
    </source>
</evidence>
<gene>
    <name evidence="1" type="ORF">LCGC14_0534340</name>
</gene>
<accession>A0A0F9RUU8</accession>
<sequence length="215" mass="24649">MSAYTKYSFLYPPRPEKAISPKQLKWYQDKGWVGQFKKNGTCTVLSVSPDKDITVRTRRDTPHKAWSPTDDVLDPFTKLPGKGWYVFMCEVLHSKTSRVKNTIYIFDIAVNDGELLLGTTFTERQEILRKMFPSNVETISHYLITEKVWLAKTIEGGFANMMKRIQEKSDREEGNSEDEGLVIKRPDAKLASLGRAKSNGAWQVKCRVGQKNYAF</sequence>
<protein>
    <submittedName>
        <fullName evidence="1">Uncharacterized protein</fullName>
    </submittedName>
</protein>